<evidence type="ECO:0000256" key="1">
    <source>
        <dbReference type="SAM" id="MobiDB-lite"/>
    </source>
</evidence>
<comment type="caution">
    <text evidence="3">The sequence shown here is derived from an EMBL/GenBank/DDBJ whole genome shotgun (WGS) entry which is preliminary data.</text>
</comment>
<dbReference type="NCBIfam" id="TIGR02447">
    <property type="entry name" value="yiiD_Cterm"/>
    <property type="match status" value="1"/>
</dbReference>
<gene>
    <name evidence="3" type="ORF">NG895_01540</name>
</gene>
<sequence>MATTKSSHSETLRPVPGITPTPSEIPAAHLADLQQVLDRDIPMCAQMAMQVSEHLDRRLAVSMPLELNHNHQQTAFAGSLNALCTIAGWGTMYLLLRRLETSGNIVIRRSSIKYHRPVATSRVTACCLTVDPLAEQHFAEMYAEKGQAKLDLAVEISGEDRPAVTFMGSYVVTREDCQIGVFAII</sequence>
<evidence type="ECO:0000313" key="3">
    <source>
        <dbReference type="EMBL" id="MCO6042579.1"/>
    </source>
</evidence>
<dbReference type="Gene3D" id="3.10.129.10">
    <property type="entry name" value="Hotdog Thioesterase"/>
    <property type="match status" value="1"/>
</dbReference>
<dbReference type="InterPro" id="IPR029069">
    <property type="entry name" value="HotDog_dom_sf"/>
</dbReference>
<organism evidence="3 4">
    <name type="scientific">Aeoliella straminimaris</name>
    <dbReference type="NCBI Taxonomy" id="2954799"/>
    <lineage>
        <taxon>Bacteria</taxon>
        <taxon>Pseudomonadati</taxon>
        <taxon>Planctomycetota</taxon>
        <taxon>Planctomycetia</taxon>
        <taxon>Pirellulales</taxon>
        <taxon>Lacipirellulaceae</taxon>
        <taxon>Aeoliella</taxon>
    </lineage>
</organism>
<dbReference type="RefSeq" id="WP_252850677.1">
    <property type="nucleotide sequence ID" value="NZ_JAMXLR010000006.1"/>
</dbReference>
<name>A0A9X2F6D0_9BACT</name>
<accession>A0A9X2F6D0</accession>
<reference evidence="3" key="1">
    <citation type="submission" date="2022-06" db="EMBL/GenBank/DDBJ databases">
        <title>Aeoliella straminimaris, a novel planctomycete from sediments.</title>
        <authorList>
            <person name="Vitorino I.R."/>
            <person name="Lage O.M."/>
        </authorList>
    </citation>
    <scope>NUCLEOTIDE SEQUENCE</scope>
    <source>
        <strain evidence="3">ICT_H6.2</strain>
    </source>
</reference>
<dbReference type="Proteomes" id="UP001155241">
    <property type="component" value="Unassembled WGS sequence"/>
</dbReference>
<dbReference type="EMBL" id="JAMXLR010000006">
    <property type="protein sequence ID" value="MCO6042579.1"/>
    <property type="molecule type" value="Genomic_DNA"/>
</dbReference>
<feature type="domain" description="Thioesterase putative" evidence="2">
    <location>
        <begin position="31"/>
        <end position="173"/>
    </location>
</feature>
<dbReference type="InterPro" id="IPR012660">
    <property type="entry name" value="YiiD_C"/>
</dbReference>
<dbReference type="Pfam" id="PF09500">
    <property type="entry name" value="YiiD_C"/>
    <property type="match status" value="1"/>
</dbReference>
<evidence type="ECO:0000259" key="2">
    <source>
        <dbReference type="Pfam" id="PF09500"/>
    </source>
</evidence>
<feature type="region of interest" description="Disordered" evidence="1">
    <location>
        <begin position="1"/>
        <end position="20"/>
    </location>
</feature>
<keyword evidence="4" id="KW-1185">Reference proteome</keyword>
<protein>
    <submittedName>
        <fullName evidence="3">Thioesterase domain-containing protein</fullName>
    </submittedName>
</protein>
<evidence type="ECO:0000313" key="4">
    <source>
        <dbReference type="Proteomes" id="UP001155241"/>
    </source>
</evidence>
<dbReference type="SUPFAM" id="SSF54637">
    <property type="entry name" value="Thioesterase/thiol ester dehydrase-isomerase"/>
    <property type="match status" value="1"/>
</dbReference>
<dbReference type="AlphaFoldDB" id="A0A9X2F6D0"/>
<proteinExistence type="predicted"/>